<dbReference type="GO" id="GO:0003677">
    <property type="term" value="F:DNA binding"/>
    <property type="evidence" value="ECO:0007669"/>
    <property type="project" value="UniProtKB-KW"/>
</dbReference>
<evidence type="ECO:0000259" key="1">
    <source>
        <dbReference type="Pfam" id="PF04397"/>
    </source>
</evidence>
<comment type="caution">
    <text evidence="2">The sequence shown here is derived from an EMBL/GenBank/DDBJ whole genome shotgun (WGS) entry which is preliminary data.</text>
</comment>
<evidence type="ECO:0000313" key="3">
    <source>
        <dbReference type="Proteomes" id="UP001596989"/>
    </source>
</evidence>
<name>A0ABW3HVJ8_9BACL</name>
<feature type="domain" description="HTH LytTR-type" evidence="1">
    <location>
        <begin position="22"/>
        <end position="101"/>
    </location>
</feature>
<proteinExistence type="predicted"/>
<accession>A0ABW3HVJ8</accession>
<dbReference type="InterPro" id="IPR007492">
    <property type="entry name" value="LytTR_DNA-bd_dom"/>
</dbReference>
<gene>
    <name evidence="2" type="ORF">ACFQ2I_19235</name>
</gene>
<protein>
    <submittedName>
        <fullName evidence="2">LytTR family transcriptional regulator DNA-binding domain-containing protein</fullName>
    </submittedName>
</protein>
<keyword evidence="2" id="KW-0238">DNA-binding</keyword>
<evidence type="ECO:0000313" key="2">
    <source>
        <dbReference type="EMBL" id="MFD0961491.1"/>
    </source>
</evidence>
<organism evidence="2 3">
    <name type="scientific">Paenibacillus chungangensis</name>
    <dbReference type="NCBI Taxonomy" id="696535"/>
    <lineage>
        <taxon>Bacteria</taxon>
        <taxon>Bacillati</taxon>
        <taxon>Bacillota</taxon>
        <taxon>Bacilli</taxon>
        <taxon>Bacillales</taxon>
        <taxon>Paenibacillaceae</taxon>
        <taxon>Paenibacillus</taxon>
    </lineage>
</organism>
<dbReference type="RefSeq" id="WP_377567115.1">
    <property type="nucleotide sequence ID" value="NZ_JBHTJZ010000036.1"/>
</dbReference>
<dbReference type="Pfam" id="PF04397">
    <property type="entry name" value="LytTR"/>
    <property type="match status" value="1"/>
</dbReference>
<sequence>MMNAATVALNERNIYKDFDLERDILYFKIGVQGLVSFHGPYYNRKIRMTADEIKQLTDKINYFQISSNCYINISGIRSIENGTVCFGTASSDTKRLSVNRRKQFVIEQLFSQRKKNNEVKNSN</sequence>
<reference evidence="3" key="1">
    <citation type="journal article" date="2019" name="Int. J. Syst. Evol. Microbiol.">
        <title>The Global Catalogue of Microorganisms (GCM) 10K type strain sequencing project: providing services to taxonomists for standard genome sequencing and annotation.</title>
        <authorList>
            <consortium name="The Broad Institute Genomics Platform"/>
            <consortium name="The Broad Institute Genome Sequencing Center for Infectious Disease"/>
            <person name="Wu L."/>
            <person name="Ma J."/>
        </authorList>
    </citation>
    <scope>NUCLEOTIDE SEQUENCE [LARGE SCALE GENOMIC DNA]</scope>
    <source>
        <strain evidence="3">CCUG 59129</strain>
    </source>
</reference>
<dbReference type="EMBL" id="JBHTJZ010000036">
    <property type="protein sequence ID" value="MFD0961491.1"/>
    <property type="molecule type" value="Genomic_DNA"/>
</dbReference>
<keyword evidence="3" id="KW-1185">Reference proteome</keyword>
<dbReference type="Proteomes" id="UP001596989">
    <property type="component" value="Unassembled WGS sequence"/>
</dbReference>